<dbReference type="InterPro" id="IPR025921">
    <property type="entry name" value="HmuY"/>
</dbReference>
<reference evidence="2 3" key="1">
    <citation type="submission" date="2019-08" db="EMBL/GenBank/DDBJ databases">
        <title>Flavobacterium alkalisoli sp. nov., isolated from rhizosphere soil of Suaeda salsa.</title>
        <authorList>
            <person name="Sun J.-Q."/>
            <person name="Xu L."/>
        </authorList>
    </citation>
    <scope>NUCLEOTIDE SEQUENCE [LARGE SCALE GENOMIC DNA]</scope>
    <source>
        <strain evidence="2 3">XS-5</strain>
    </source>
</reference>
<dbReference type="KEGG" id="fak:FUA48_04290"/>
<dbReference type="CDD" id="cd12105">
    <property type="entry name" value="HmuY"/>
    <property type="match status" value="1"/>
</dbReference>
<dbReference type="Proteomes" id="UP000321222">
    <property type="component" value="Chromosome"/>
</dbReference>
<dbReference type="Pfam" id="PF14064">
    <property type="entry name" value="HmuY"/>
    <property type="match status" value="1"/>
</dbReference>
<feature type="chain" id="PRO_5022676592" description="HmuY family protein" evidence="1">
    <location>
        <begin position="22"/>
        <end position="366"/>
    </location>
</feature>
<organism evidence="2 3">
    <name type="scientific">Flavobacterium alkalisoli</name>
    <dbReference type="NCBI Taxonomy" id="2602769"/>
    <lineage>
        <taxon>Bacteria</taxon>
        <taxon>Pseudomonadati</taxon>
        <taxon>Bacteroidota</taxon>
        <taxon>Flavobacteriia</taxon>
        <taxon>Flavobacteriales</taxon>
        <taxon>Flavobacteriaceae</taxon>
        <taxon>Flavobacterium</taxon>
    </lineage>
</organism>
<proteinExistence type="predicted"/>
<sequence length="366" mass="39776">MKKSILILAAAVGFLASCSSDDSITTDPITGGAAEGSIVQPNIGGPNEPNQVYVDLSTGESTAVVRTSWDLGFYSGADFRVILNGSVKMAAKKLETTNIDEVQEADPTVTVSYATDATLGYVDNPTGILTGNGGGEGTAIAEISATDSENYVYLVNMGYGLSNTIPSTGSASVDGDPRGWMKIRVLRSGNDYKLQYAELDATTHEEVTIAKNGEYNFTFFSMVNNTQTLVEPKKGDWDLNFTTFTNYYPYNDITVLYPFADYTLLNVKGGTRAYEIITEEAEGGEAGYNAFTLAQVDSAQFEASAADHRFVTWRTEAGPNATMTVKTDRFFVIKDADGNFYKVLFRALKNDLGERGYPVFEYKLLQ</sequence>
<dbReference type="PROSITE" id="PS51257">
    <property type="entry name" value="PROKAR_LIPOPROTEIN"/>
    <property type="match status" value="1"/>
</dbReference>
<accession>A0A5B9FRU5</accession>
<feature type="signal peptide" evidence="1">
    <location>
        <begin position="1"/>
        <end position="21"/>
    </location>
</feature>
<evidence type="ECO:0000256" key="1">
    <source>
        <dbReference type="SAM" id="SignalP"/>
    </source>
</evidence>
<keyword evidence="1" id="KW-0732">Signal</keyword>
<evidence type="ECO:0008006" key="4">
    <source>
        <dbReference type="Google" id="ProtNLM"/>
    </source>
</evidence>
<name>A0A5B9FRU5_9FLAO</name>
<protein>
    <recommendedName>
        <fullName evidence="4">HmuY family protein</fullName>
    </recommendedName>
</protein>
<evidence type="ECO:0000313" key="2">
    <source>
        <dbReference type="EMBL" id="QEE48821.1"/>
    </source>
</evidence>
<evidence type="ECO:0000313" key="3">
    <source>
        <dbReference type="Proteomes" id="UP000321222"/>
    </source>
</evidence>
<dbReference type="AlphaFoldDB" id="A0A5B9FRU5"/>
<gene>
    <name evidence="2" type="ORF">FUA48_04290</name>
</gene>
<dbReference type="EMBL" id="CP042831">
    <property type="protein sequence ID" value="QEE48821.1"/>
    <property type="molecule type" value="Genomic_DNA"/>
</dbReference>
<keyword evidence="3" id="KW-1185">Reference proteome</keyword>
<dbReference type="RefSeq" id="WP_147582398.1">
    <property type="nucleotide sequence ID" value="NZ_CP042831.1"/>
</dbReference>
<dbReference type="OrthoDB" id="1091850at2"/>